<dbReference type="EMBL" id="STGY01000045">
    <property type="protein sequence ID" value="THV41380.1"/>
    <property type="molecule type" value="Genomic_DNA"/>
</dbReference>
<proteinExistence type="predicted"/>
<sequence length="199" mass="22229">MSATVNRPEAARIGARADELLTEIKDDIEFDRLVASSQLYADCWATFTGYPIIAEWNHDTDKAPLFEEGLKVLALKAAVWEATGGDEAAAELDVAAPVDEMVHAILAQTNLLNRLAERRGIAVVHMTDQEEFVWERDDYTQDCYEAAGWGTPPERYWIGAAETRRRHQILDAAYARIGIGPQGRSHGFTFEAREEYASV</sequence>
<dbReference type="AlphaFoldDB" id="A0A4S8QAU1"/>
<evidence type="ECO:0000313" key="2">
    <source>
        <dbReference type="Proteomes" id="UP000308760"/>
    </source>
</evidence>
<dbReference type="OrthoDB" id="3212632at2"/>
<evidence type="ECO:0000313" key="1">
    <source>
        <dbReference type="EMBL" id="THV41380.1"/>
    </source>
</evidence>
<dbReference type="RefSeq" id="WP_136534778.1">
    <property type="nucleotide sequence ID" value="NZ_STGY01000045.1"/>
</dbReference>
<comment type="caution">
    <text evidence="1">The sequence shown here is derived from an EMBL/GenBank/DDBJ whole genome shotgun (WGS) entry which is preliminary data.</text>
</comment>
<dbReference type="Proteomes" id="UP000308760">
    <property type="component" value="Unassembled WGS sequence"/>
</dbReference>
<reference evidence="1 2" key="2">
    <citation type="submission" date="2019-05" db="EMBL/GenBank/DDBJ databases">
        <title>Glycomyces buryatensis sp. nov.</title>
        <authorList>
            <person name="Nikitina E."/>
        </authorList>
    </citation>
    <scope>NUCLEOTIDE SEQUENCE [LARGE SCALE GENOMIC DNA]</scope>
    <source>
        <strain evidence="1 2">18</strain>
    </source>
</reference>
<keyword evidence="2" id="KW-1185">Reference proteome</keyword>
<name>A0A4S8QAU1_9ACTN</name>
<reference evidence="2" key="1">
    <citation type="submission" date="2019-04" db="EMBL/GenBank/DDBJ databases">
        <title>Nocardioides xinjiangensis sp. nov.</title>
        <authorList>
            <person name="Liu S."/>
        </authorList>
    </citation>
    <scope>NUCLEOTIDE SEQUENCE [LARGE SCALE GENOMIC DNA]</scope>
    <source>
        <strain evidence="2">18</strain>
    </source>
</reference>
<protein>
    <submittedName>
        <fullName evidence="1">Uncharacterized protein</fullName>
    </submittedName>
</protein>
<gene>
    <name evidence="1" type="ORF">FAB82_11975</name>
</gene>
<organism evidence="1 2">
    <name type="scientific">Glycomyces buryatensis</name>
    <dbReference type="NCBI Taxonomy" id="2570927"/>
    <lineage>
        <taxon>Bacteria</taxon>
        <taxon>Bacillati</taxon>
        <taxon>Actinomycetota</taxon>
        <taxon>Actinomycetes</taxon>
        <taxon>Glycomycetales</taxon>
        <taxon>Glycomycetaceae</taxon>
        <taxon>Glycomyces</taxon>
    </lineage>
</organism>
<accession>A0A4S8QAU1</accession>